<sequence length="158" mass="16331">MPERKKKKSTASSVMSGILFLLFIAGGPILRLLRSLFGGTVALPNIGTMLPLIVGVLVALGVLVAIGRAIGRATQGRSDTRLPTNMQVPSSGVAPQLPAARTMTMRPPSVANSLPHAAERSVPLPSTPRFDPIFPPALVLVGIVGLLMLAGVALVVLG</sequence>
<keyword evidence="1" id="KW-1133">Transmembrane helix</keyword>
<name>A0A0P9DIF9_9CHLR</name>
<evidence type="ECO:0000313" key="2">
    <source>
        <dbReference type="EMBL" id="KPV49666.1"/>
    </source>
</evidence>
<dbReference type="AlphaFoldDB" id="A0A0P9DIF9"/>
<keyword evidence="1" id="KW-0812">Transmembrane</keyword>
<reference evidence="2 3" key="1">
    <citation type="submission" date="2015-09" db="EMBL/GenBank/DDBJ databases">
        <title>Draft genome sequence of Kouleothrix aurantiaca JCM 19913.</title>
        <authorList>
            <person name="Hemp J."/>
        </authorList>
    </citation>
    <scope>NUCLEOTIDE SEQUENCE [LARGE SCALE GENOMIC DNA]</scope>
    <source>
        <strain evidence="2 3">COM-B</strain>
    </source>
</reference>
<proteinExistence type="predicted"/>
<evidence type="ECO:0000313" key="3">
    <source>
        <dbReference type="Proteomes" id="UP000050509"/>
    </source>
</evidence>
<protein>
    <submittedName>
        <fullName evidence="2">Uncharacterized protein</fullName>
    </submittedName>
</protein>
<keyword evidence="3" id="KW-1185">Reference proteome</keyword>
<feature type="transmembrane region" description="Helical" evidence="1">
    <location>
        <begin position="50"/>
        <end position="71"/>
    </location>
</feature>
<evidence type="ECO:0000256" key="1">
    <source>
        <dbReference type="SAM" id="Phobius"/>
    </source>
</evidence>
<dbReference type="EMBL" id="LJCR01001826">
    <property type="protein sequence ID" value="KPV49666.1"/>
    <property type="molecule type" value="Genomic_DNA"/>
</dbReference>
<organism evidence="2 3">
    <name type="scientific">Kouleothrix aurantiaca</name>
    <dbReference type="NCBI Taxonomy" id="186479"/>
    <lineage>
        <taxon>Bacteria</taxon>
        <taxon>Bacillati</taxon>
        <taxon>Chloroflexota</taxon>
        <taxon>Chloroflexia</taxon>
        <taxon>Chloroflexales</taxon>
        <taxon>Roseiflexineae</taxon>
        <taxon>Roseiflexaceae</taxon>
        <taxon>Kouleothrix</taxon>
    </lineage>
</organism>
<comment type="caution">
    <text evidence="2">The sequence shown here is derived from an EMBL/GenBank/DDBJ whole genome shotgun (WGS) entry which is preliminary data.</text>
</comment>
<feature type="transmembrane region" description="Helical" evidence="1">
    <location>
        <begin position="137"/>
        <end position="157"/>
    </location>
</feature>
<feature type="transmembrane region" description="Helical" evidence="1">
    <location>
        <begin position="12"/>
        <end position="30"/>
    </location>
</feature>
<gene>
    <name evidence="2" type="ORF">SE17_31320</name>
</gene>
<dbReference type="Proteomes" id="UP000050509">
    <property type="component" value="Unassembled WGS sequence"/>
</dbReference>
<accession>A0A0P9DIF9</accession>
<keyword evidence="1" id="KW-0472">Membrane</keyword>